<dbReference type="Pfam" id="PF13855">
    <property type="entry name" value="LRR_8"/>
    <property type="match status" value="2"/>
</dbReference>
<dbReference type="EMBL" id="RCHS01001709">
    <property type="protein sequence ID" value="RMX51881.1"/>
    <property type="molecule type" value="Genomic_DNA"/>
</dbReference>
<dbReference type="PANTHER" id="PTHR48051:SF62">
    <property type="entry name" value="LEUCINE-RICH REPEAT-CONTAINING PROTEIN 57"/>
    <property type="match status" value="1"/>
</dbReference>
<evidence type="ECO:0000256" key="2">
    <source>
        <dbReference type="ARBA" id="ARBA00022737"/>
    </source>
</evidence>
<dbReference type="SMART" id="SM00369">
    <property type="entry name" value="LRR_TYP"/>
    <property type="match status" value="5"/>
</dbReference>
<dbReference type="AlphaFoldDB" id="A0A3M6UDZ1"/>
<dbReference type="PROSITE" id="PS51450">
    <property type="entry name" value="LRR"/>
    <property type="match status" value="2"/>
</dbReference>
<dbReference type="InterPro" id="IPR003591">
    <property type="entry name" value="Leu-rich_rpt_typical-subtyp"/>
</dbReference>
<proteinExistence type="predicted"/>
<dbReference type="STRING" id="46731.A0A3M6UDZ1"/>
<reference evidence="3 4" key="1">
    <citation type="journal article" date="2018" name="Sci. Rep.">
        <title>Comparative analysis of the Pocillopora damicornis genome highlights role of immune system in coral evolution.</title>
        <authorList>
            <person name="Cunning R."/>
            <person name="Bay R.A."/>
            <person name="Gillette P."/>
            <person name="Baker A.C."/>
            <person name="Traylor-Knowles N."/>
        </authorList>
    </citation>
    <scope>NUCLEOTIDE SEQUENCE [LARGE SCALE GENOMIC DNA]</scope>
    <source>
        <strain evidence="3">RSMAS</strain>
        <tissue evidence="3">Whole animal</tissue>
    </source>
</reference>
<gene>
    <name evidence="3" type="ORF">pdam_00018950</name>
</gene>
<dbReference type="Gene3D" id="3.80.10.10">
    <property type="entry name" value="Ribonuclease Inhibitor"/>
    <property type="match status" value="2"/>
</dbReference>
<comment type="caution">
    <text evidence="3">The sequence shown here is derived from an EMBL/GenBank/DDBJ whole genome shotgun (WGS) entry which is preliminary data.</text>
</comment>
<accession>A0A3M6UDZ1</accession>
<keyword evidence="4" id="KW-1185">Reference proteome</keyword>
<keyword evidence="2" id="KW-0677">Repeat</keyword>
<dbReference type="SUPFAM" id="SSF52058">
    <property type="entry name" value="L domain-like"/>
    <property type="match status" value="1"/>
</dbReference>
<dbReference type="GO" id="GO:0005737">
    <property type="term" value="C:cytoplasm"/>
    <property type="evidence" value="ECO:0007669"/>
    <property type="project" value="TreeGrafter"/>
</dbReference>
<dbReference type="OrthoDB" id="1728874at2759"/>
<sequence>MGNSLSPHLESAQKTGVCSLCGKGLSEIPPQLLRLGSSLRTLDLSENKLKVLPAAFGSFTSLKSLTLSSNSIGVLPVELSQLKKLEVLIINKNHLKVLPLGLFTSLSHLKTLSLASNQLTAFPEGLGTSKHLDVVDLSNNKIRSLPESVGDLQMVELNMNKNQVALLPASLARCPRLKVLRLEENCLALDAVNPELLKESQISLLAVDGNLFETKQLREAEGYDQLQFVTVLGAFSNSYPYSHEFYVSTWPDLLQLKRSSPDAELNTCCLSAHKDLCVVNWITVTVACTYGHSVDKSEEGGSVTPLFIIKGCVIAFDNLTVIMALMYRTSS</sequence>
<dbReference type="InterPro" id="IPR032675">
    <property type="entry name" value="LRR_dom_sf"/>
</dbReference>
<name>A0A3M6UDZ1_POCDA</name>
<dbReference type="SMART" id="SM00364">
    <property type="entry name" value="LRR_BAC"/>
    <property type="match status" value="4"/>
</dbReference>
<evidence type="ECO:0000313" key="4">
    <source>
        <dbReference type="Proteomes" id="UP000275408"/>
    </source>
</evidence>
<keyword evidence="1" id="KW-0433">Leucine-rich repeat</keyword>
<dbReference type="InterPro" id="IPR001611">
    <property type="entry name" value="Leu-rich_rpt"/>
</dbReference>
<evidence type="ECO:0000256" key="1">
    <source>
        <dbReference type="ARBA" id="ARBA00022614"/>
    </source>
</evidence>
<dbReference type="PANTHER" id="PTHR48051">
    <property type="match status" value="1"/>
</dbReference>
<dbReference type="Proteomes" id="UP000275408">
    <property type="component" value="Unassembled WGS sequence"/>
</dbReference>
<protein>
    <submittedName>
        <fullName evidence="3">Uncharacterized protein</fullName>
    </submittedName>
</protein>
<dbReference type="FunFam" id="3.80.10.10:FF:000230">
    <property type="entry name" value="Leucine-rich repeat-containing protein 57"/>
    <property type="match status" value="1"/>
</dbReference>
<organism evidence="3 4">
    <name type="scientific">Pocillopora damicornis</name>
    <name type="common">Cauliflower coral</name>
    <name type="synonym">Millepora damicornis</name>
    <dbReference type="NCBI Taxonomy" id="46731"/>
    <lineage>
        <taxon>Eukaryota</taxon>
        <taxon>Metazoa</taxon>
        <taxon>Cnidaria</taxon>
        <taxon>Anthozoa</taxon>
        <taxon>Hexacorallia</taxon>
        <taxon>Scleractinia</taxon>
        <taxon>Astrocoeniina</taxon>
        <taxon>Pocilloporidae</taxon>
        <taxon>Pocillopora</taxon>
    </lineage>
</organism>
<evidence type="ECO:0000313" key="3">
    <source>
        <dbReference type="EMBL" id="RMX51881.1"/>
    </source>
</evidence>
<dbReference type="InterPro" id="IPR050216">
    <property type="entry name" value="LRR_domain-containing"/>
</dbReference>